<proteinExistence type="predicted"/>
<dbReference type="PROSITE" id="PS51782">
    <property type="entry name" value="LYSM"/>
    <property type="match status" value="2"/>
</dbReference>
<comment type="caution">
    <text evidence="2">The sequence shown here is derived from an EMBL/GenBank/DDBJ whole genome shotgun (WGS) entry which is preliminary data.</text>
</comment>
<dbReference type="SMART" id="SM00257">
    <property type="entry name" value="LysM"/>
    <property type="match status" value="2"/>
</dbReference>
<accession>A0ABY0INE6</accession>
<dbReference type="PANTHER" id="PTHR34700:SF4">
    <property type="entry name" value="PHAGE-LIKE ELEMENT PBSX PROTEIN XKDP"/>
    <property type="match status" value="1"/>
</dbReference>
<dbReference type="PROSITE" id="PS51257">
    <property type="entry name" value="PROKAR_LIPOPROTEIN"/>
    <property type="match status" value="1"/>
</dbReference>
<dbReference type="InterPro" id="IPR036779">
    <property type="entry name" value="LysM_dom_sf"/>
</dbReference>
<sequence length="218" mass="24688">MKKIFLLFLVSTLTFTSCSNNEKKGEEVAETQAAEEISIDDSDFVVDANEEFADLEEVADPTAEPTMEAVATNEEPVDEVLLQENVQLEKEVVVSKTDTYEVQKGETLMWIAFKLYGDYSKWRDVQAMNQEALADGLQPGDIIKYESGQFNWNPVGLPHLIRKGETLGVISKDKYGTPAKWRSIWDNNREMIKDPNLIFAGFTLYYIPEERDVASSPM</sequence>
<dbReference type="Gene3D" id="3.10.350.10">
    <property type="entry name" value="LysM domain"/>
    <property type="match status" value="2"/>
</dbReference>
<dbReference type="PANTHER" id="PTHR34700">
    <property type="entry name" value="POTASSIUM BINDING PROTEIN KBP"/>
    <property type="match status" value="1"/>
</dbReference>
<dbReference type="EMBL" id="QDKL01000001">
    <property type="protein sequence ID" value="RZF23004.1"/>
    <property type="molecule type" value="Genomic_DNA"/>
</dbReference>
<name>A0ABY0INE6_9BACT</name>
<feature type="domain" description="LysM" evidence="1">
    <location>
        <begin position="98"/>
        <end position="145"/>
    </location>
</feature>
<evidence type="ECO:0000259" key="1">
    <source>
        <dbReference type="PROSITE" id="PS51782"/>
    </source>
</evidence>
<dbReference type="InterPro" id="IPR052196">
    <property type="entry name" value="Bact_Kbp"/>
</dbReference>
<organism evidence="2 3">
    <name type="scientific">Halobacteriovorax vibrionivorans</name>
    <dbReference type="NCBI Taxonomy" id="2152716"/>
    <lineage>
        <taxon>Bacteria</taxon>
        <taxon>Pseudomonadati</taxon>
        <taxon>Bdellovibrionota</taxon>
        <taxon>Bacteriovoracia</taxon>
        <taxon>Bacteriovoracales</taxon>
        <taxon>Halobacteriovoraceae</taxon>
        <taxon>Halobacteriovorax</taxon>
    </lineage>
</organism>
<reference evidence="3" key="1">
    <citation type="journal article" date="2019" name="Int. J. Syst. Evol. Microbiol.">
        <title>Halobacteriovorax valvorus sp. nov., a novel prokaryotic predator isolated from coastal seawater of China.</title>
        <authorList>
            <person name="Chen M.-X."/>
        </authorList>
    </citation>
    <scope>NUCLEOTIDE SEQUENCE [LARGE SCALE GENOMIC DNA]</scope>
    <source>
        <strain evidence="3">BL9</strain>
    </source>
</reference>
<dbReference type="Proteomes" id="UP000443582">
    <property type="component" value="Unassembled WGS sequence"/>
</dbReference>
<dbReference type="InterPro" id="IPR018392">
    <property type="entry name" value="LysM"/>
</dbReference>
<dbReference type="CDD" id="cd00118">
    <property type="entry name" value="LysM"/>
    <property type="match status" value="1"/>
</dbReference>
<feature type="domain" description="LysM" evidence="1">
    <location>
        <begin position="157"/>
        <end position="206"/>
    </location>
</feature>
<evidence type="ECO:0000313" key="2">
    <source>
        <dbReference type="EMBL" id="RZF23004.1"/>
    </source>
</evidence>
<protein>
    <submittedName>
        <fullName evidence="2">LysM peptidoglycan-binding domain-containing protein</fullName>
    </submittedName>
</protein>
<keyword evidence="3" id="KW-1185">Reference proteome</keyword>
<gene>
    <name evidence="2" type="ORF">DAY19_04325</name>
</gene>
<evidence type="ECO:0000313" key="3">
    <source>
        <dbReference type="Proteomes" id="UP000443582"/>
    </source>
</evidence>
<dbReference type="RefSeq" id="WP_114705946.1">
    <property type="nucleotide sequence ID" value="NZ_QDKL01000001.1"/>
</dbReference>